<sequence length="324" mass="35854">MWEEGFVRSTTGWNGWVVAGEWAREWSQVGMYICMYSWCCGRPGERGFDRRTGMHKGKICSAGCRFGEPVGERERIRGWDCFCVFCLRVCLPAHRLSVMHEPLAGRGKCRLRARSRSGLPSLCCCSGSRLSIGPGVGRRGGEEAETPRARQDRIYDDAQTKRSIAIYRANMTPSLQLNSRERNSDGLGLDKKKALDDRVGGYACNVVPEMFRVGWPGFLPGRLETKEADAGLPSAAHQTPTLRAPRHPQEPRRGLYKVTVVCGTAMHAARGLENATYIRTGKAPETIGPVCPCGRGFPPSNAHSMRLNPYPGVTNHTGDARDWV</sequence>
<name>A0AAE0HLD5_9PEZI</name>
<reference evidence="2" key="2">
    <citation type="submission" date="2023-06" db="EMBL/GenBank/DDBJ databases">
        <authorList>
            <consortium name="Lawrence Berkeley National Laboratory"/>
            <person name="Haridas S."/>
            <person name="Hensen N."/>
            <person name="Bonometti L."/>
            <person name="Westerberg I."/>
            <person name="Brannstrom I.O."/>
            <person name="Guillou S."/>
            <person name="Cros-Aarteil S."/>
            <person name="Calhoun S."/>
            <person name="Kuo A."/>
            <person name="Mondo S."/>
            <person name="Pangilinan J."/>
            <person name="Riley R."/>
            <person name="Labutti K."/>
            <person name="Andreopoulos B."/>
            <person name="Lipzen A."/>
            <person name="Chen C."/>
            <person name="Yanf M."/>
            <person name="Daum C."/>
            <person name="Ng V."/>
            <person name="Clum A."/>
            <person name="Steindorff A."/>
            <person name="Ohm R."/>
            <person name="Martin F."/>
            <person name="Silar P."/>
            <person name="Natvig D."/>
            <person name="Lalanne C."/>
            <person name="Gautier V."/>
            <person name="Ament-Velasquez S.L."/>
            <person name="Kruys A."/>
            <person name="Hutchinson M.I."/>
            <person name="Powell A.J."/>
            <person name="Barry K."/>
            <person name="Miller A.N."/>
            <person name="Grigoriev I.V."/>
            <person name="Debuchy R."/>
            <person name="Gladieux P."/>
            <person name="Thoren M.H."/>
            <person name="Johannesson H."/>
        </authorList>
    </citation>
    <scope>NUCLEOTIDE SEQUENCE</scope>
    <source>
        <strain evidence="2">CBS 168.71</strain>
    </source>
</reference>
<gene>
    <name evidence="2" type="ORF">B0H64DRAFT_73741</name>
</gene>
<accession>A0AAE0HLD5</accession>
<dbReference type="GeneID" id="87845636"/>
<comment type="caution">
    <text evidence="2">The sequence shown here is derived from an EMBL/GenBank/DDBJ whole genome shotgun (WGS) entry which is preliminary data.</text>
</comment>
<evidence type="ECO:0000256" key="1">
    <source>
        <dbReference type="SAM" id="MobiDB-lite"/>
    </source>
</evidence>
<dbReference type="RefSeq" id="XP_062661893.1">
    <property type="nucleotide sequence ID" value="XM_062808688.1"/>
</dbReference>
<evidence type="ECO:0000313" key="2">
    <source>
        <dbReference type="EMBL" id="KAK3298379.1"/>
    </source>
</evidence>
<evidence type="ECO:0000313" key="3">
    <source>
        <dbReference type="Proteomes" id="UP001278766"/>
    </source>
</evidence>
<feature type="region of interest" description="Disordered" evidence="1">
    <location>
        <begin position="230"/>
        <end position="249"/>
    </location>
</feature>
<organism evidence="2 3">
    <name type="scientific">Chaetomium fimeti</name>
    <dbReference type="NCBI Taxonomy" id="1854472"/>
    <lineage>
        <taxon>Eukaryota</taxon>
        <taxon>Fungi</taxon>
        <taxon>Dikarya</taxon>
        <taxon>Ascomycota</taxon>
        <taxon>Pezizomycotina</taxon>
        <taxon>Sordariomycetes</taxon>
        <taxon>Sordariomycetidae</taxon>
        <taxon>Sordariales</taxon>
        <taxon>Chaetomiaceae</taxon>
        <taxon>Chaetomium</taxon>
    </lineage>
</organism>
<dbReference type="Proteomes" id="UP001278766">
    <property type="component" value="Unassembled WGS sequence"/>
</dbReference>
<dbReference type="EMBL" id="JAUEPN010000002">
    <property type="protein sequence ID" value="KAK3298379.1"/>
    <property type="molecule type" value="Genomic_DNA"/>
</dbReference>
<dbReference type="AlphaFoldDB" id="A0AAE0HLD5"/>
<proteinExistence type="predicted"/>
<keyword evidence="3" id="KW-1185">Reference proteome</keyword>
<protein>
    <submittedName>
        <fullName evidence="2">Uncharacterized protein</fullName>
    </submittedName>
</protein>
<reference evidence="2" key="1">
    <citation type="journal article" date="2023" name="Mol. Phylogenet. Evol.">
        <title>Genome-scale phylogeny and comparative genomics of the fungal order Sordariales.</title>
        <authorList>
            <person name="Hensen N."/>
            <person name="Bonometti L."/>
            <person name="Westerberg I."/>
            <person name="Brannstrom I.O."/>
            <person name="Guillou S."/>
            <person name="Cros-Aarteil S."/>
            <person name="Calhoun S."/>
            <person name="Haridas S."/>
            <person name="Kuo A."/>
            <person name="Mondo S."/>
            <person name="Pangilinan J."/>
            <person name="Riley R."/>
            <person name="LaButti K."/>
            <person name="Andreopoulos B."/>
            <person name="Lipzen A."/>
            <person name="Chen C."/>
            <person name="Yan M."/>
            <person name="Daum C."/>
            <person name="Ng V."/>
            <person name="Clum A."/>
            <person name="Steindorff A."/>
            <person name="Ohm R.A."/>
            <person name="Martin F."/>
            <person name="Silar P."/>
            <person name="Natvig D.O."/>
            <person name="Lalanne C."/>
            <person name="Gautier V."/>
            <person name="Ament-Velasquez S.L."/>
            <person name="Kruys A."/>
            <person name="Hutchinson M.I."/>
            <person name="Powell A.J."/>
            <person name="Barry K."/>
            <person name="Miller A.N."/>
            <person name="Grigoriev I.V."/>
            <person name="Debuchy R."/>
            <person name="Gladieux P."/>
            <person name="Hiltunen Thoren M."/>
            <person name="Johannesson H."/>
        </authorList>
    </citation>
    <scope>NUCLEOTIDE SEQUENCE</scope>
    <source>
        <strain evidence="2">CBS 168.71</strain>
    </source>
</reference>